<accession>A0A0V1PYD4</accession>
<dbReference type="Proteomes" id="UP000054251">
    <property type="component" value="Unassembled WGS sequence"/>
</dbReference>
<protein>
    <submittedName>
        <fullName evidence="1">Uncharacterized protein</fullName>
    </submittedName>
</protein>
<evidence type="ECO:0000313" key="1">
    <source>
        <dbReference type="EMBL" id="KSA01275.1"/>
    </source>
</evidence>
<organism evidence="1 2">
    <name type="scientific">Debaryomyces fabryi</name>
    <dbReference type="NCBI Taxonomy" id="58627"/>
    <lineage>
        <taxon>Eukaryota</taxon>
        <taxon>Fungi</taxon>
        <taxon>Dikarya</taxon>
        <taxon>Ascomycota</taxon>
        <taxon>Saccharomycotina</taxon>
        <taxon>Pichiomycetes</taxon>
        <taxon>Debaryomycetaceae</taxon>
        <taxon>Debaryomyces</taxon>
    </lineage>
</organism>
<reference evidence="1 2" key="1">
    <citation type="submission" date="2015-11" db="EMBL/GenBank/DDBJ databases">
        <title>The genome of Debaryomyces fabryi.</title>
        <authorList>
            <person name="Tafer H."/>
            <person name="Lopandic K."/>
        </authorList>
    </citation>
    <scope>NUCLEOTIDE SEQUENCE [LARGE SCALE GENOMIC DNA]</scope>
    <source>
        <strain evidence="1 2">CBS 789</strain>
    </source>
</reference>
<dbReference type="EMBL" id="LMYN01000058">
    <property type="protein sequence ID" value="KSA01275.1"/>
    <property type="molecule type" value="Genomic_DNA"/>
</dbReference>
<sequence>MDYQAQIASLQKTRSVMETIHQSTLKIYQDIQVARNNNEVILNEASEARNVVQGLGNEKEK</sequence>
<dbReference type="AlphaFoldDB" id="A0A0V1PYD4"/>
<evidence type="ECO:0000313" key="2">
    <source>
        <dbReference type="Proteomes" id="UP000054251"/>
    </source>
</evidence>
<dbReference type="OrthoDB" id="4027153at2759"/>
<proteinExistence type="predicted"/>
<dbReference type="GeneID" id="26839980"/>
<comment type="caution">
    <text evidence="1">The sequence shown here is derived from an EMBL/GenBank/DDBJ whole genome shotgun (WGS) entry which is preliminary data.</text>
</comment>
<dbReference type="RefSeq" id="XP_015467377.1">
    <property type="nucleotide sequence ID" value="XM_015611800.1"/>
</dbReference>
<keyword evidence="2" id="KW-1185">Reference proteome</keyword>
<gene>
    <name evidence="1" type="ORF">AC631_02971</name>
</gene>
<name>A0A0V1PYD4_9ASCO</name>